<keyword evidence="2" id="KW-1185">Reference proteome</keyword>
<dbReference type="EMBL" id="JAAOAN010000980">
    <property type="protein sequence ID" value="KAF5697736.1"/>
    <property type="molecule type" value="Genomic_DNA"/>
</dbReference>
<proteinExistence type="predicted"/>
<dbReference type="OrthoDB" id="10479165at2759"/>
<reference evidence="1 2" key="1">
    <citation type="submission" date="2020-05" db="EMBL/GenBank/DDBJ databases">
        <title>Identification and distribution of gene clusters putatively required for synthesis of sphingolipid metabolism inhibitors in phylogenetically diverse species of the filamentous fungus Fusarium.</title>
        <authorList>
            <person name="Kim H.-S."/>
            <person name="Busman M."/>
            <person name="Brown D.W."/>
            <person name="Divon H."/>
            <person name="Uhlig S."/>
            <person name="Proctor R.H."/>
        </authorList>
    </citation>
    <scope>NUCLEOTIDE SEQUENCE [LARGE SCALE GENOMIC DNA]</scope>
    <source>
        <strain evidence="1 2">NRRL 66235</strain>
    </source>
</reference>
<dbReference type="AlphaFoldDB" id="A0A8H6CYJ7"/>
<comment type="caution">
    <text evidence="1">The sequence shown here is derived from an EMBL/GenBank/DDBJ whole genome shotgun (WGS) entry which is preliminary data.</text>
</comment>
<dbReference type="Proteomes" id="UP000544331">
    <property type="component" value="Unassembled WGS sequence"/>
</dbReference>
<protein>
    <submittedName>
        <fullName evidence="1">Uncharacterized protein</fullName>
    </submittedName>
</protein>
<name>A0A8H6CYJ7_9HYPO</name>
<evidence type="ECO:0000313" key="1">
    <source>
        <dbReference type="EMBL" id="KAF5697736.1"/>
    </source>
</evidence>
<evidence type="ECO:0000313" key="2">
    <source>
        <dbReference type="Proteomes" id="UP000544331"/>
    </source>
</evidence>
<gene>
    <name evidence="1" type="ORF">FMUND_15311</name>
</gene>
<organism evidence="1 2">
    <name type="scientific">Fusarium mundagurra</name>
    <dbReference type="NCBI Taxonomy" id="1567541"/>
    <lineage>
        <taxon>Eukaryota</taxon>
        <taxon>Fungi</taxon>
        <taxon>Dikarya</taxon>
        <taxon>Ascomycota</taxon>
        <taxon>Pezizomycotina</taxon>
        <taxon>Sordariomycetes</taxon>
        <taxon>Hypocreomycetidae</taxon>
        <taxon>Hypocreales</taxon>
        <taxon>Nectriaceae</taxon>
        <taxon>Fusarium</taxon>
        <taxon>Fusarium fujikuroi species complex</taxon>
    </lineage>
</organism>
<accession>A0A8H6CYJ7</accession>
<sequence length="149" mass="15978">MGIIATFVGHGKHMRTNLIAPGKETETEAWNKVLEHKLVFYAPSSAASIIAGAILIHRPKGMDACRWEIQLLALAPQTEDGVAHGLLNRVQTELCALGSRTLVATALVGGEEHFLAPGFTKTVVPEYKLDGNSAPGDVSIMYKIVDSKS</sequence>